<dbReference type="EMBL" id="MH029515">
    <property type="protein sequence ID" value="AVQ10175.1"/>
    <property type="molecule type" value="Genomic_DNA"/>
</dbReference>
<sequence>MKLQILATMDSAAGAYMRPFFVPSIGVGIRSFADEVNRPSAENVLYQHPEHFSLFHLGSWNDEDGRFDLLKVPVILSQAVSLRMEVPNATVAPQGRQQGPEL</sequence>
<dbReference type="InterPro" id="IPR046781">
    <property type="entry name" value="Phage_ORF5"/>
</dbReference>
<organism evidence="1">
    <name type="scientific">Gokushovirinae environmental samples</name>
    <dbReference type="NCBI Taxonomy" id="1478972"/>
    <lineage>
        <taxon>Viruses</taxon>
        <taxon>Monodnaviria</taxon>
        <taxon>Sangervirae</taxon>
        <taxon>Phixviricota</taxon>
        <taxon>Malgrandaviricetes</taxon>
        <taxon>Petitvirales</taxon>
        <taxon>Microviridae</taxon>
        <taxon>environmental samples</taxon>
    </lineage>
</organism>
<dbReference type="Pfam" id="PF20577">
    <property type="entry name" value="Phage_ORF5"/>
    <property type="match status" value="1"/>
</dbReference>
<accession>A0A2R3UA99</accession>
<name>A0A2R3UA99_9VIRU</name>
<proteinExistence type="predicted"/>
<protein>
    <submittedName>
        <fullName evidence="1">DNA binding protein VP4</fullName>
    </submittedName>
</protein>
<evidence type="ECO:0000313" key="1">
    <source>
        <dbReference type="EMBL" id="AVQ10175.1"/>
    </source>
</evidence>
<reference evidence="1" key="1">
    <citation type="submission" date="2018-03" db="EMBL/GenBank/DDBJ databases">
        <title>Twenty-four Novel Viral Genomes identified from the Dushanzi Mud Volcanic Sediment in Xinjiang, China.</title>
        <authorList>
            <person name="Han L."/>
        </authorList>
    </citation>
    <scope>NUCLEOTIDE SEQUENCE</scope>
</reference>